<sequence>MEILLTLLAGLIAGVTLWDQFVTVFSTGGAGPLSQRAYQGLWHVLLLIHRRQPIHRVLKYAGPAMILLSIVTWYLMLVLALFLVLVAHPGSVINNVSIASADAMETLYFTSTTLSSLGYGDWVPSGPPWTFVSTLATLLATIVITVSLSYVISVISAAVERRSLATGIFAMGKTEEDIIRNASLRDPEGSLKNYLFSLSSAIDQQALRHLAYPVLKYCHATRAELSPARAMLLLGDTLFLLDLEDSTSLQGITRVLRSSINNFAEFSRAGTASAELGDSEKSRLAGVAATLELATDRAEFDRAYEAYAPLRRRLISLCEEDGWTL</sequence>
<protein>
    <recommendedName>
        <fullName evidence="2">Potassium channel domain-containing protein</fullName>
    </recommendedName>
</protein>
<name>A0ABQ1PZ89_9GAMM</name>
<dbReference type="Gene3D" id="1.10.287.70">
    <property type="match status" value="1"/>
</dbReference>
<keyword evidence="1" id="KW-0812">Transmembrane</keyword>
<reference evidence="4" key="1">
    <citation type="journal article" date="2019" name="Int. J. Syst. Evol. Microbiol.">
        <title>The Global Catalogue of Microorganisms (GCM) 10K type strain sequencing project: providing services to taxonomists for standard genome sequencing and annotation.</title>
        <authorList>
            <consortium name="The Broad Institute Genomics Platform"/>
            <consortium name="The Broad Institute Genome Sequencing Center for Infectious Disease"/>
            <person name="Wu L."/>
            <person name="Ma J."/>
        </authorList>
    </citation>
    <scope>NUCLEOTIDE SEQUENCE [LARGE SCALE GENOMIC DNA]</scope>
    <source>
        <strain evidence="4">CGMCC 1.12482</strain>
    </source>
</reference>
<dbReference type="Proteomes" id="UP000638188">
    <property type="component" value="Unassembled WGS sequence"/>
</dbReference>
<dbReference type="Pfam" id="PF07885">
    <property type="entry name" value="Ion_trans_2"/>
    <property type="match status" value="1"/>
</dbReference>
<evidence type="ECO:0000259" key="2">
    <source>
        <dbReference type="Pfam" id="PF07885"/>
    </source>
</evidence>
<evidence type="ECO:0000313" key="4">
    <source>
        <dbReference type="Proteomes" id="UP000638188"/>
    </source>
</evidence>
<feature type="transmembrane region" description="Helical" evidence="1">
    <location>
        <begin position="60"/>
        <end position="85"/>
    </location>
</feature>
<evidence type="ECO:0000256" key="1">
    <source>
        <dbReference type="SAM" id="Phobius"/>
    </source>
</evidence>
<keyword evidence="4" id="KW-1185">Reference proteome</keyword>
<dbReference type="SUPFAM" id="SSF81324">
    <property type="entry name" value="Voltage-gated potassium channels"/>
    <property type="match status" value="1"/>
</dbReference>
<feature type="domain" description="Potassium channel" evidence="2">
    <location>
        <begin position="86"/>
        <end position="155"/>
    </location>
</feature>
<comment type="caution">
    <text evidence="3">The sequence shown here is derived from an EMBL/GenBank/DDBJ whole genome shotgun (WGS) entry which is preliminary data.</text>
</comment>
<dbReference type="InterPro" id="IPR013099">
    <property type="entry name" value="K_chnl_dom"/>
</dbReference>
<proteinExistence type="predicted"/>
<keyword evidence="1" id="KW-1133">Transmembrane helix</keyword>
<dbReference type="EMBL" id="BMFF01000006">
    <property type="protein sequence ID" value="GGD07417.1"/>
    <property type="molecule type" value="Genomic_DNA"/>
</dbReference>
<evidence type="ECO:0000313" key="3">
    <source>
        <dbReference type="EMBL" id="GGD07417.1"/>
    </source>
</evidence>
<organism evidence="3 4">
    <name type="scientific">Halopseudomonas salina</name>
    <dbReference type="NCBI Taxonomy" id="1323744"/>
    <lineage>
        <taxon>Bacteria</taxon>
        <taxon>Pseudomonadati</taxon>
        <taxon>Pseudomonadota</taxon>
        <taxon>Gammaproteobacteria</taxon>
        <taxon>Pseudomonadales</taxon>
        <taxon>Pseudomonadaceae</taxon>
        <taxon>Halopseudomonas</taxon>
    </lineage>
</organism>
<gene>
    <name evidence="3" type="ORF">GCM10007418_28020</name>
</gene>
<feature type="transmembrane region" description="Helical" evidence="1">
    <location>
        <begin position="92"/>
        <end position="109"/>
    </location>
</feature>
<keyword evidence="1" id="KW-0472">Membrane</keyword>
<dbReference type="RefSeq" id="WP_150278802.1">
    <property type="nucleotide sequence ID" value="NZ_BMFF01000006.1"/>
</dbReference>
<feature type="transmembrane region" description="Helical" evidence="1">
    <location>
        <begin position="129"/>
        <end position="152"/>
    </location>
</feature>
<accession>A0ABQ1PZ89</accession>